<evidence type="ECO:0008006" key="13">
    <source>
        <dbReference type="Google" id="ProtNLM"/>
    </source>
</evidence>
<keyword evidence="8" id="KW-0175">Coiled coil</keyword>
<dbReference type="Pfam" id="PF00643">
    <property type="entry name" value="zf-B_box"/>
    <property type="match status" value="2"/>
</dbReference>
<feature type="repeat" description="NHL" evidence="7">
    <location>
        <begin position="274"/>
        <end position="317"/>
    </location>
</feature>
<evidence type="ECO:0000256" key="1">
    <source>
        <dbReference type="ARBA" id="ARBA00022553"/>
    </source>
</evidence>
<dbReference type="InterPro" id="IPR011042">
    <property type="entry name" value="6-blade_b-propeller_TolB-like"/>
</dbReference>
<dbReference type="InterPro" id="IPR050952">
    <property type="entry name" value="TRIM-NHL_E3_ligases"/>
</dbReference>
<feature type="non-terminal residue" evidence="11">
    <location>
        <position position="969"/>
    </location>
</feature>
<evidence type="ECO:0000256" key="8">
    <source>
        <dbReference type="SAM" id="Coils"/>
    </source>
</evidence>
<keyword evidence="3" id="KW-0677">Repeat</keyword>
<dbReference type="Gene3D" id="2.120.10.30">
    <property type="entry name" value="TolB, C-terminal domain"/>
    <property type="match status" value="3"/>
</dbReference>
<feature type="repeat" description="NHL" evidence="7">
    <location>
        <begin position="410"/>
        <end position="453"/>
    </location>
</feature>
<keyword evidence="12" id="KW-1185">Reference proteome</keyword>
<dbReference type="SUPFAM" id="SSF57850">
    <property type="entry name" value="RING/U-box"/>
    <property type="match status" value="2"/>
</dbReference>
<feature type="domain" description="RING-type" evidence="9">
    <location>
        <begin position="534"/>
        <end position="577"/>
    </location>
</feature>
<evidence type="ECO:0000259" key="9">
    <source>
        <dbReference type="PROSITE" id="PS50089"/>
    </source>
</evidence>
<dbReference type="PANTHER" id="PTHR24104:SF57">
    <property type="entry name" value="BEE-MILK PROTEIN"/>
    <property type="match status" value="1"/>
</dbReference>
<evidence type="ECO:0000256" key="3">
    <source>
        <dbReference type="ARBA" id="ARBA00022737"/>
    </source>
</evidence>
<dbReference type="InterPro" id="IPR000315">
    <property type="entry name" value="Znf_B-box"/>
</dbReference>
<dbReference type="CDD" id="cd05819">
    <property type="entry name" value="NHL"/>
    <property type="match status" value="1"/>
</dbReference>
<evidence type="ECO:0000256" key="2">
    <source>
        <dbReference type="ARBA" id="ARBA00022723"/>
    </source>
</evidence>
<dbReference type="Pfam" id="PF01436">
    <property type="entry name" value="NHL"/>
    <property type="match status" value="6"/>
</dbReference>
<feature type="domain" description="B box-type" evidence="10">
    <location>
        <begin position="4"/>
        <end position="47"/>
    </location>
</feature>
<dbReference type="SUPFAM" id="SSF101898">
    <property type="entry name" value="NHL repeat"/>
    <property type="match status" value="2"/>
</dbReference>
<evidence type="ECO:0000259" key="10">
    <source>
        <dbReference type="PROSITE" id="PS50119"/>
    </source>
</evidence>
<dbReference type="PANTHER" id="PTHR24104">
    <property type="entry name" value="E3 UBIQUITIN-PROTEIN LIGASE NHLRC1-RELATED"/>
    <property type="match status" value="1"/>
</dbReference>
<keyword evidence="5" id="KW-0862">Zinc</keyword>
<dbReference type="Proteomes" id="UP001159405">
    <property type="component" value="Unassembled WGS sequence"/>
</dbReference>
<dbReference type="SMART" id="SM00184">
    <property type="entry name" value="RING"/>
    <property type="match status" value="2"/>
</dbReference>
<feature type="repeat" description="NHL" evidence="7">
    <location>
        <begin position="457"/>
        <end position="500"/>
    </location>
</feature>
<dbReference type="InterPro" id="IPR017907">
    <property type="entry name" value="Znf_RING_CS"/>
</dbReference>
<feature type="repeat" description="NHL" evidence="7">
    <location>
        <begin position="922"/>
        <end position="965"/>
    </location>
</feature>
<feature type="domain" description="RING-type" evidence="9">
    <location>
        <begin position="694"/>
        <end position="737"/>
    </location>
</feature>
<keyword evidence="2" id="KW-0479">Metal-binding</keyword>
<dbReference type="Pfam" id="PF13445">
    <property type="entry name" value="zf-RING_UBOX"/>
    <property type="match status" value="2"/>
</dbReference>
<evidence type="ECO:0000313" key="12">
    <source>
        <dbReference type="Proteomes" id="UP001159405"/>
    </source>
</evidence>
<dbReference type="Gene3D" id="3.30.160.60">
    <property type="entry name" value="Classic Zinc Finger"/>
    <property type="match status" value="2"/>
</dbReference>
<organism evidence="11 12">
    <name type="scientific">Porites lobata</name>
    <dbReference type="NCBI Taxonomy" id="104759"/>
    <lineage>
        <taxon>Eukaryota</taxon>
        <taxon>Metazoa</taxon>
        <taxon>Cnidaria</taxon>
        <taxon>Anthozoa</taxon>
        <taxon>Hexacorallia</taxon>
        <taxon>Scleractinia</taxon>
        <taxon>Fungiina</taxon>
        <taxon>Poritidae</taxon>
        <taxon>Porites</taxon>
    </lineage>
</organism>
<dbReference type="PROSITE" id="PS50089">
    <property type="entry name" value="ZF_RING_2"/>
    <property type="match status" value="2"/>
</dbReference>
<dbReference type="Gene3D" id="3.30.40.10">
    <property type="entry name" value="Zinc/RING finger domain, C3HC4 (zinc finger)"/>
    <property type="match status" value="2"/>
</dbReference>
<dbReference type="InterPro" id="IPR027370">
    <property type="entry name" value="Znf-RING_euk"/>
</dbReference>
<dbReference type="EMBL" id="CALNXK010000006">
    <property type="protein sequence ID" value="CAH3038868.1"/>
    <property type="molecule type" value="Genomic_DNA"/>
</dbReference>
<dbReference type="PROSITE" id="PS50119">
    <property type="entry name" value="ZF_BBOX"/>
    <property type="match status" value="4"/>
</dbReference>
<keyword evidence="1" id="KW-0597">Phosphoprotein</keyword>
<comment type="caution">
    <text evidence="11">The sequence shown here is derived from an EMBL/GenBank/DDBJ whole genome shotgun (WGS) entry which is preliminary data.</text>
</comment>
<keyword evidence="4 6" id="KW-0863">Zinc-finger</keyword>
<feature type="repeat" description="NHL" evidence="7">
    <location>
        <begin position="227"/>
        <end position="270"/>
    </location>
</feature>
<feature type="repeat" description="NHL" evidence="7">
    <location>
        <begin position="321"/>
        <end position="364"/>
    </location>
</feature>
<feature type="domain" description="B box-type" evidence="10">
    <location>
        <begin position="771"/>
        <end position="818"/>
    </location>
</feature>
<dbReference type="InterPro" id="IPR001258">
    <property type="entry name" value="NHL_repeat"/>
</dbReference>
<feature type="coiled-coil region" evidence="8">
    <location>
        <begin position="120"/>
        <end position="147"/>
    </location>
</feature>
<name>A0ABN8MZ51_9CNID</name>
<dbReference type="InterPro" id="IPR001841">
    <property type="entry name" value="Znf_RING"/>
</dbReference>
<accession>A0ABN8MZ51</accession>
<dbReference type="SMART" id="SM00336">
    <property type="entry name" value="BBOX"/>
    <property type="match status" value="4"/>
</dbReference>
<protein>
    <recommendedName>
        <fullName evidence="13">E3 ubiquitin-protein ligase TRIM71</fullName>
    </recommendedName>
</protein>
<dbReference type="InterPro" id="IPR013083">
    <property type="entry name" value="Znf_RING/FYVE/PHD"/>
</dbReference>
<evidence type="ECO:0000256" key="5">
    <source>
        <dbReference type="ARBA" id="ARBA00022833"/>
    </source>
</evidence>
<feature type="domain" description="B box-type" evidence="10">
    <location>
        <begin position="611"/>
        <end position="658"/>
    </location>
</feature>
<evidence type="ECO:0000256" key="7">
    <source>
        <dbReference type="PROSITE-ProRule" id="PRU00504"/>
    </source>
</evidence>
<feature type="repeat" description="NHL" evidence="7">
    <location>
        <begin position="875"/>
        <end position="918"/>
    </location>
</feature>
<dbReference type="SUPFAM" id="SSF57845">
    <property type="entry name" value="B-box zinc-binding domain"/>
    <property type="match status" value="2"/>
</dbReference>
<dbReference type="PROSITE" id="PS51125">
    <property type="entry name" value="NHL"/>
    <property type="match status" value="7"/>
</dbReference>
<evidence type="ECO:0000256" key="4">
    <source>
        <dbReference type="ARBA" id="ARBA00022771"/>
    </source>
</evidence>
<proteinExistence type="predicted"/>
<gene>
    <name evidence="11" type="ORF">PLOB_00039484</name>
</gene>
<reference evidence="11 12" key="1">
    <citation type="submission" date="2022-05" db="EMBL/GenBank/DDBJ databases">
        <authorList>
            <consortium name="Genoscope - CEA"/>
            <person name="William W."/>
        </authorList>
    </citation>
    <scope>NUCLEOTIDE SEQUENCE [LARGE SCALE GENOMIC DNA]</scope>
</reference>
<sequence length="969" mass="108586">AVLHRPAFCQKKHHEKEELKIFCKNCQVAICNTCAVTLHERHSKMLLQEATDAHKSHINSLIESLKEKAQQKRKDIEQCSQDSMEVQMQMAEVKSQVAVSADQMFEIIEERKQHVFDAVDEHAQKSLESLLQKKDEVENQLGTIDSAIARTEALLKQSFSTDVLGFNETFDTILQEQGTQGNRDSTECIKIPRFSFNKPEKLINVLNSEGIGNVKTAKVQTRRFRPVLSFGLKGKSVGMLNGPWGVAVNDSDEIAVTDCFNHRISVFRSNGTHLRSFGKKGKGNGEFQYPTGIAFDSLGNIVVADNSNHRVQVLDRNGNFLRKFGERGNLDHQLNYPQGLSVNGNGDIIVANSVNQLIKIFSSNGQYLGKFGGVGSLINPNHCIQHGQYFIVPDYGDHSIKVFDLGGKLISKFGREGNKDGEFNGAHYLSINKEGFLAVCDTFNHRIQVFELNGKFVTKFGYEGSERGELKHPNSTANLSDGKIVVCDKENNRIQVFDLIHGFMLSAFRNQDLLPTSSMDIKTLLDNLHDEVSCSVCMCPFTDPKQLPCLHSFCLHCLNDIQRSSGVHGKITCPECRRQFQIPGNGNPSELPTNFRINSLLDVLTIKECSTANVICGNCDKGSAQTLYCFQCCSFWCEECILGHNIIRTNKDHKTLALKDFQDRDIDISKLRLFPIFSMDIKTLLDNLNDEVSCSVCMCPFTDPKQLPCLHSFCLQCLNDIQRSSGVHGQITCPECRRQFQIPGSGTPSELPTNFRINSLLDVLTIKECSTANVICGNCDKRSAQTLYCFQCCSFWCEECILGHNIIRTNKEHRTLALKDFQDQDIEAVLQRPAFCQQKLHEKEELTFFCKDCKVAICNTCAVTLHDAQPMYFIKQSFGQKGKSFGMLYNPYGVAVNGHDEIAVTENSNHRVSVFSSDGTHLRSFGKKGKSYGEFQYPTGIAFDSLGNIVVADNENHRVQIFDGNGNFL</sequence>
<evidence type="ECO:0000313" key="11">
    <source>
        <dbReference type="EMBL" id="CAH3038868.1"/>
    </source>
</evidence>
<feature type="domain" description="B box-type" evidence="10">
    <location>
        <begin position="831"/>
        <end position="866"/>
    </location>
</feature>
<feature type="non-terminal residue" evidence="11">
    <location>
        <position position="1"/>
    </location>
</feature>
<dbReference type="PROSITE" id="PS00518">
    <property type="entry name" value="ZF_RING_1"/>
    <property type="match status" value="2"/>
</dbReference>
<evidence type="ECO:0000256" key="6">
    <source>
        <dbReference type="PROSITE-ProRule" id="PRU00024"/>
    </source>
</evidence>